<dbReference type="RefSeq" id="WP_136990246.1">
    <property type="nucleotide sequence ID" value="NZ_SZPQ01000015.1"/>
</dbReference>
<sequence length="656" mass="72367">MPISLNHYPQRQKNDFWFHAYRRQLTDRREQLAGRTAAIPKPLVNMRCCRYAIPPVGPAVGKGKPISTMSLVNCVLLLTAVAGVDGLAREGSQALATSLSPPFPATAHGMASPQEVVETDCDGIGHGAWPGVTSRRKRMQTCACDTEKRVKKEKRIKARAREKARARARAEARAAARTAARQTVMSEIAGGHTHRAASAMGGVVGTAAGAVGTGIKLLGGALAVAGTGAVVAGIATGAAGRPAQELTKPYNAKNNARREQPMIPIVTPASKSGAAGTALGQDTGERAAADIVTLSPEALPGPHLGGVVYETGIEAIPRLSQFIHPMNYYRWLFGHEKADQLEAMKQHIAANYRTSDIYLHRLVDSDATIPERFQFLKNNIIDFRGEIEKAQSLVNLALYKFQRTTLRNDYGYLQYAPKNSIKVYLRGALGTDDENILHQAMLRLEYYLLQLKRYFDEYKSNIIFATAKQPGYDSINSQQPLLGFVMPMDNANRVVLMVDYFEDGIILNNRLHITMLHEASHIQAGSRDFVYSPITRFVGDASEILEVFNEALYAYGNEAIACDELFIQSYEHFLNVQVSVAQFLQKVKEDPMLQRNIMMDNADSIAQYIHDIALSRAYNQDYIGRSGRSERDTERLVGQLFIKAIVNLLMKQRGVA</sequence>
<evidence type="ECO:0000313" key="2">
    <source>
        <dbReference type="Proteomes" id="UP000305202"/>
    </source>
</evidence>
<proteinExistence type="predicted"/>
<keyword evidence="2" id="KW-1185">Reference proteome</keyword>
<organism evidence="1 2">
    <name type="scientific">Martelella alba</name>
    <dbReference type="NCBI Taxonomy" id="2590451"/>
    <lineage>
        <taxon>Bacteria</taxon>
        <taxon>Pseudomonadati</taxon>
        <taxon>Pseudomonadota</taxon>
        <taxon>Alphaproteobacteria</taxon>
        <taxon>Hyphomicrobiales</taxon>
        <taxon>Aurantimonadaceae</taxon>
        <taxon>Martelella</taxon>
    </lineage>
</organism>
<gene>
    <name evidence="1" type="ORF">FCN80_11185</name>
</gene>
<protein>
    <submittedName>
        <fullName evidence="1">Uncharacterized protein</fullName>
    </submittedName>
</protein>
<reference evidence="1 2" key="1">
    <citation type="submission" date="2019-04" db="EMBL/GenBank/DDBJ databases">
        <authorList>
            <person name="Li M."/>
            <person name="Gao C."/>
        </authorList>
    </citation>
    <scope>NUCLEOTIDE SEQUENCE [LARGE SCALE GENOMIC DNA]</scope>
    <source>
        <strain evidence="1 2">BGMRC 2031</strain>
    </source>
</reference>
<dbReference type="Proteomes" id="UP000305202">
    <property type="component" value="Unassembled WGS sequence"/>
</dbReference>
<accession>A0ABY2SLL0</accession>
<name>A0ABY2SLL0_9HYPH</name>
<dbReference type="EMBL" id="SZPQ01000015">
    <property type="protein sequence ID" value="TKI06079.1"/>
    <property type="molecule type" value="Genomic_DNA"/>
</dbReference>
<evidence type="ECO:0000313" key="1">
    <source>
        <dbReference type="EMBL" id="TKI06079.1"/>
    </source>
</evidence>
<comment type="caution">
    <text evidence="1">The sequence shown here is derived from an EMBL/GenBank/DDBJ whole genome shotgun (WGS) entry which is preliminary data.</text>
</comment>